<name>A0A927N864_9ACTN</name>
<gene>
    <name evidence="4" type="ORF">HEB94_008831</name>
</gene>
<comment type="similarity">
    <text evidence="1">Belongs to the sulfatase family.</text>
</comment>
<dbReference type="Pfam" id="PF00884">
    <property type="entry name" value="Sulfatase"/>
    <property type="match status" value="1"/>
</dbReference>
<dbReference type="AlphaFoldDB" id="A0A927N864"/>
<dbReference type="PANTHER" id="PTHR42693">
    <property type="entry name" value="ARYLSULFATASE FAMILY MEMBER"/>
    <property type="match status" value="1"/>
</dbReference>
<dbReference type="InterPro" id="IPR017850">
    <property type="entry name" value="Alkaline_phosphatase_core_sf"/>
</dbReference>
<protein>
    <submittedName>
        <fullName evidence="4">Arylsulfatase A-like enzyme</fullName>
    </submittedName>
</protein>
<evidence type="ECO:0000259" key="3">
    <source>
        <dbReference type="Pfam" id="PF00884"/>
    </source>
</evidence>
<dbReference type="InterPro" id="IPR000917">
    <property type="entry name" value="Sulfatase_N"/>
</dbReference>
<evidence type="ECO:0000256" key="1">
    <source>
        <dbReference type="ARBA" id="ARBA00008779"/>
    </source>
</evidence>
<reference evidence="4" key="1">
    <citation type="submission" date="2020-10" db="EMBL/GenBank/DDBJ databases">
        <title>Sequencing the genomes of 1000 actinobacteria strains.</title>
        <authorList>
            <person name="Klenk H.-P."/>
        </authorList>
    </citation>
    <scope>NUCLEOTIDE SEQUENCE</scope>
    <source>
        <strain evidence="4">DSM 45354</strain>
    </source>
</reference>
<dbReference type="GO" id="GO:0004065">
    <property type="term" value="F:arylsulfatase activity"/>
    <property type="evidence" value="ECO:0007669"/>
    <property type="project" value="TreeGrafter"/>
</dbReference>
<evidence type="ECO:0000313" key="5">
    <source>
        <dbReference type="Proteomes" id="UP000638648"/>
    </source>
</evidence>
<proteinExistence type="inferred from homology"/>
<dbReference type="CDD" id="cd16148">
    <property type="entry name" value="sulfatase_like"/>
    <property type="match status" value="1"/>
</dbReference>
<dbReference type="Gene3D" id="3.30.1120.10">
    <property type="match status" value="1"/>
</dbReference>
<evidence type="ECO:0000256" key="2">
    <source>
        <dbReference type="ARBA" id="ARBA00022801"/>
    </source>
</evidence>
<feature type="domain" description="Sulfatase N-terminal" evidence="3">
    <location>
        <begin position="14"/>
        <end position="319"/>
    </location>
</feature>
<dbReference type="EMBL" id="JADBEM010000001">
    <property type="protein sequence ID" value="MBE1611983.1"/>
    <property type="molecule type" value="Genomic_DNA"/>
</dbReference>
<keyword evidence="5" id="KW-1185">Reference proteome</keyword>
<comment type="caution">
    <text evidence="4">The sequence shown here is derived from an EMBL/GenBank/DDBJ whole genome shotgun (WGS) entry which is preliminary data.</text>
</comment>
<dbReference type="Proteomes" id="UP000638648">
    <property type="component" value="Unassembled WGS sequence"/>
</dbReference>
<evidence type="ECO:0000313" key="4">
    <source>
        <dbReference type="EMBL" id="MBE1611983.1"/>
    </source>
</evidence>
<dbReference type="Gene3D" id="3.40.720.10">
    <property type="entry name" value="Alkaline Phosphatase, subunit A"/>
    <property type="match status" value="1"/>
</dbReference>
<dbReference type="InterPro" id="IPR050738">
    <property type="entry name" value="Sulfatase"/>
</dbReference>
<dbReference type="RefSeq" id="WP_337918366.1">
    <property type="nucleotide sequence ID" value="NZ_BAABJL010000176.1"/>
</dbReference>
<accession>A0A927N864</accession>
<keyword evidence="2" id="KW-0378">Hydrolase</keyword>
<sequence>MPDLLPADVPDGMPDIVVVGIDTLRPDHLGCYGYPRPTSPGLDALAAQSVVFDTTCAAGIPTTPAFTTLFTGLHPLVHRVVTHPARHRLGGDVRTLPQLAQAAGYFTAACDNLVVQGQGRGSWFARGFEQYSGFVYTPFQDQSARITDAALSLAAERRDAPMLLFVHYWDPHTPYGPCPPYDTMHYTPGSASVDLADVRALAPDYYDVFLSDMRLRHPDDYAYVVAQYDGEISQVDAQVRRLADGLSGLGRFDDAIFVVLSDHGECFGEGDFHFDHHGLYDAVTRTVLTMRIPGVQPGRCGALVSHEDLLPTLCDLAGIPLPAYPLTGRSLRPLLADPAAPGRDAVVTVESTRQASLSLRTPTHKLIQPITELLDGTPLPDFYGRARSADPLVFDLSEDPGETRDVAAERPDLTARLRAELARRTGELLTRTDGPDPLRTQGLGLPYEHFLRRLTARHGGH</sequence>
<dbReference type="SUPFAM" id="SSF53649">
    <property type="entry name" value="Alkaline phosphatase-like"/>
    <property type="match status" value="1"/>
</dbReference>
<dbReference type="PANTHER" id="PTHR42693:SF53">
    <property type="entry name" value="ENDO-4-O-SULFATASE"/>
    <property type="match status" value="1"/>
</dbReference>
<organism evidence="4 5">
    <name type="scientific">Actinopolymorpha pittospori</name>
    <dbReference type="NCBI Taxonomy" id="648752"/>
    <lineage>
        <taxon>Bacteria</taxon>
        <taxon>Bacillati</taxon>
        <taxon>Actinomycetota</taxon>
        <taxon>Actinomycetes</taxon>
        <taxon>Propionibacteriales</taxon>
        <taxon>Actinopolymorphaceae</taxon>
        <taxon>Actinopolymorpha</taxon>
    </lineage>
</organism>